<dbReference type="GO" id="GO:0047444">
    <property type="term" value="F:N-acylneuraminate-9-phosphate synthase activity"/>
    <property type="evidence" value="ECO:0007669"/>
    <property type="project" value="TreeGrafter"/>
</dbReference>
<dbReference type="InterPro" id="IPR013132">
    <property type="entry name" value="PseI/NeuA/B-like_N"/>
</dbReference>
<dbReference type="AlphaFoldDB" id="A0A0D5C554"/>
<accession>A0A0D5C554</accession>
<dbReference type="CDD" id="cd11615">
    <property type="entry name" value="SAF_NeuB_like"/>
    <property type="match status" value="1"/>
</dbReference>
<dbReference type="Pfam" id="PF03102">
    <property type="entry name" value="NeuB"/>
    <property type="match status" value="1"/>
</dbReference>
<keyword evidence="3" id="KW-1185">Reference proteome</keyword>
<dbReference type="GO" id="GO:0016051">
    <property type="term" value="P:carbohydrate biosynthetic process"/>
    <property type="evidence" value="ECO:0007669"/>
    <property type="project" value="InterPro"/>
</dbReference>
<dbReference type="STRING" id="1580092.NADRNF5_2154"/>
<dbReference type="HOGENOM" id="CLU_040465_0_0_2"/>
<dbReference type="Gene3D" id="3.90.1210.10">
    <property type="entry name" value="Antifreeze-like/N-acetylneuraminic acid synthase C-terminal domain"/>
    <property type="match status" value="1"/>
</dbReference>
<protein>
    <submittedName>
        <fullName evidence="2">NeuB family protein (Modular protein)</fullName>
    </submittedName>
</protein>
<proteinExistence type="predicted"/>
<dbReference type="InterPro" id="IPR036732">
    <property type="entry name" value="AFP_Neu5c_C_sf"/>
</dbReference>
<evidence type="ECO:0000259" key="1">
    <source>
        <dbReference type="PROSITE" id="PS50844"/>
    </source>
</evidence>
<reference evidence="3" key="1">
    <citation type="submission" date="2015-03" db="EMBL/GenBank/DDBJ databases">
        <title>Characterization of two novel Thaumarchaeota isolated from the Northern Adriatic Sea.</title>
        <authorList>
            <person name="Bayer B."/>
            <person name="Vojvoda J."/>
            <person name="Offre P."/>
            <person name="Srivastava A."/>
            <person name="Elisabeth N."/>
            <person name="Garcia J.A.L."/>
            <person name="Schleper C."/>
            <person name="Herndl G.J."/>
        </authorList>
    </citation>
    <scope>NUCLEOTIDE SEQUENCE [LARGE SCALE GENOMIC DNA]</scope>
    <source>
        <strain evidence="3">NF5</strain>
    </source>
</reference>
<dbReference type="Pfam" id="PF08666">
    <property type="entry name" value="SAF"/>
    <property type="match status" value="1"/>
</dbReference>
<dbReference type="InterPro" id="IPR013974">
    <property type="entry name" value="SAF"/>
</dbReference>
<sequence>MLNEIKIRSIKIGSKHPVFVIAEAGINHNGSFSIAKKLVDMAKKAGVNCIKFQTHITEEEMTKTKILPGKISKKPLWDIIKNCELTENEEVKLSKYCKERKILFLSTPFSITAVERLEKIKMPAYKIGSGELTNIPFLEHIAKTKKPVILSTGMSEMNEIKTAVRLFKKYKTPLALLQTTSEYPCDYKDINLGVIEKYQKVFKIPIGISDHSIGIYTALGAVAKGACIVEKHITLNKKMSGPDQKLSLEYKELSELVKGCKAIKEALGNSKKILKKELPVLRFARESVVTLNKISKNEKFTHDNLTTKRPNTGQIPAKDFHKIIGKKAKKDLHKNKQLKYSDII</sequence>
<dbReference type="SUPFAM" id="SSF51569">
    <property type="entry name" value="Aldolase"/>
    <property type="match status" value="1"/>
</dbReference>
<dbReference type="Gene3D" id="3.20.20.70">
    <property type="entry name" value="Aldolase class I"/>
    <property type="match status" value="1"/>
</dbReference>
<dbReference type="EMBL" id="CP011070">
    <property type="protein sequence ID" value="AJW71826.1"/>
    <property type="molecule type" value="Genomic_DNA"/>
</dbReference>
<dbReference type="Proteomes" id="UP000032408">
    <property type="component" value="Chromosome"/>
</dbReference>
<evidence type="ECO:0000313" key="3">
    <source>
        <dbReference type="Proteomes" id="UP000032408"/>
    </source>
</evidence>
<dbReference type="InterPro" id="IPR051690">
    <property type="entry name" value="PseI-like"/>
</dbReference>
<evidence type="ECO:0000313" key="2">
    <source>
        <dbReference type="EMBL" id="AJW71826.1"/>
    </source>
</evidence>
<dbReference type="SUPFAM" id="SSF51269">
    <property type="entry name" value="AFP III-like domain"/>
    <property type="match status" value="1"/>
</dbReference>
<organism evidence="2 3">
    <name type="scientific">Nitrosopumilus adriaticus</name>
    <dbReference type="NCBI Taxonomy" id="1580092"/>
    <lineage>
        <taxon>Archaea</taxon>
        <taxon>Nitrososphaerota</taxon>
        <taxon>Nitrososphaeria</taxon>
        <taxon>Nitrosopumilales</taxon>
        <taxon>Nitrosopumilaceae</taxon>
        <taxon>Nitrosopumilus</taxon>
    </lineage>
</organism>
<feature type="domain" description="AFP-like" evidence="1">
    <location>
        <begin position="287"/>
        <end position="344"/>
    </location>
</feature>
<dbReference type="KEGG" id="nin:NADRNF5_2154"/>
<dbReference type="InterPro" id="IPR057736">
    <property type="entry name" value="SAF_PseI/NeuA/NeuB"/>
</dbReference>
<gene>
    <name evidence="2" type="ORF">NADRNF5_2154</name>
</gene>
<dbReference type="PANTHER" id="PTHR42966">
    <property type="entry name" value="N-ACETYLNEURAMINATE SYNTHASE"/>
    <property type="match status" value="1"/>
</dbReference>
<dbReference type="InterPro" id="IPR013785">
    <property type="entry name" value="Aldolase_TIM"/>
</dbReference>
<name>A0A0D5C554_9ARCH</name>
<dbReference type="InterPro" id="IPR006190">
    <property type="entry name" value="SAF_AFP_Neu5Ac"/>
</dbReference>
<dbReference type="PROSITE" id="PS50844">
    <property type="entry name" value="AFP_LIKE"/>
    <property type="match status" value="1"/>
</dbReference>
<dbReference type="PANTHER" id="PTHR42966:SF1">
    <property type="entry name" value="SIALIC ACID SYNTHASE"/>
    <property type="match status" value="1"/>
</dbReference>
<reference evidence="2 3" key="2">
    <citation type="journal article" date="2016" name="ISME J.">
        <title>Physiological and genomic characterization of two novel marine thaumarchaeal strains indicates niche differentiation.</title>
        <authorList>
            <person name="Bayer B."/>
            <person name="Vojvoda J."/>
            <person name="Offre P."/>
            <person name="Alves R.J."/>
            <person name="Elisabeth N.H."/>
            <person name="Garcia J.A."/>
            <person name="Volland J.M."/>
            <person name="Srivastava A."/>
            <person name="Schleper C."/>
            <person name="Herndl G.J."/>
        </authorList>
    </citation>
    <scope>NUCLEOTIDE SEQUENCE [LARGE SCALE GENOMIC DNA]</scope>
    <source>
        <strain evidence="2 3">NF5</strain>
    </source>
</reference>